<dbReference type="AlphaFoldDB" id="A0ABD3MYG0"/>
<feature type="transmembrane region" description="Helical" evidence="14">
    <location>
        <begin position="60"/>
        <end position="81"/>
    </location>
</feature>
<feature type="compositionally biased region" description="Low complexity" evidence="13">
    <location>
        <begin position="576"/>
        <end position="595"/>
    </location>
</feature>
<keyword evidence="11" id="KW-0868">Chloride</keyword>
<comment type="similarity">
    <text evidence="2">Belongs to the tweety family.</text>
</comment>
<gene>
    <name evidence="15" type="ORF">ACHAWO_004058</name>
</gene>
<feature type="transmembrane region" description="Helical" evidence="14">
    <location>
        <begin position="200"/>
        <end position="222"/>
    </location>
</feature>
<evidence type="ECO:0000256" key="5">
    <source>
        <dbReference type="ARBA" id="ARBA00022692"/>
    </source>
</evidence>
<comment type="caution">
    <text evidence="15">The sequence shown here is derived from an EMBL/GenBank/DDBJ whole genome shotgun (WGS) entry which is preliminary data.</text>
</comment>
<keyword evidence="9" id="KW-0869">Chloride channel</keyword>
<dbReference type="PANTHER" id="PTHR12424">
    <property type="entry name" value="TWEETY-RELATED"/>
    <property type="match status" value="1"/>
</dbReference>
<feature type="transmembrane region" description="Helical" evidence="14">
    <location>
        <begin position="405"/>
        <end position="425"/>
    </location>
</feature>
<evidence type="ECO:0000256" key="2">
    <source>
        <dbReference type="ARBA" id="ARBA00009849"/>
    </source>
</evidence>
<feature type="region of interest" description="Disordered" evidence="13">
    <location>
        <begin position="659"/>
        <end position="679"/>
    </location>
</feature>
<feature type="compositionally biased region" description="Pro residues" evidence="13">
    <location>
        <begin position="532"/>
        <end position="541"/>
    </location>
</feature>
<dbReference type="Proteomes" id="UP001530400">
    <property type="component" value="Unassembled WGS sequence"/>
</dbReference>
<dbReference type="EMBL" id="JALLPJ020001339">
    <property type="protein sequence ID" value="KAL3768948.1"/>
    <property type="molecule type" value="Genomic_DNA"/>
</dbReference>
<evidence type="ECO:0000256" key="10">
    <source>
        <dbReference type="ARBA" id="ARBA00023180"/>
    </source>
</evidence>
<keyword evidence="5 14" id="KW-0812">Transmembrane</keyword>
<keyword evidence="10" id="KW-0325">Glycoprotein</keyword>
<reference evidence="15 16" key="1">
    <citation type="submission" date="2024-10" db="EMBL/GenBank/DDBJ databases">
        <title>Updated reference genomes for cyclostephanoid diatoms.</title>
        <authorList>
            <person name="Roberts W.R."/>
            <person name="Alverson A.J."/>
        </authorList>
    </citation>
    <scope>NUCLEOTIDE SEQUENCE [LARGE SCALE GENOMIC DNA]</scope>
    <source>
        <strain evidence="15 16">AJA010-31</strain>
    </source>
</reference>
<evidence type="ECO:0000256" key="14">
    <source>
        <dbReference type="SAM" id="Phobius"/>
    </source>
</evidence>
<feature type="compositionally biased region" description="Polar residues" evidence="13">
    <location>
        <begin position="563"/>
        <end position="574"/>
    </location>
</feature>
<sequence>MGLWAITFFILAFFIMWGSIIITLGCMGKSRVGLWAGRIRVTSDDKGDFYVPRHLSKLRVFYIMLGVGIILCNVAVIGPGLHSIEEATLSTRRLTRDVNDLATQGLLIMDGVSNAERNIKQLDIESLLKLEDACPNLEGNAFLNDKKLRSSIATLNSAFGNLEDYVGGHEFEDIRESIDKIMDGTENVDEMVTTVEMNDWIVKMSVLFLNALVGFMIITTLVSLSGSYLEPLKLITMILVFPAFVVLVCASWMGAAFISMIGISNADFCSGPDNNGPDGTVNTILQSFIHVDSLIFKAFEYFQSDCTTQDPIEGFYKYEGYIQTGISSAQTFLAHVEEVGMDEISDQCGAPVRPIVEGIGLVKDNLGILLSALRSTFDLASCSRMRPIYIQAFEGTTCTDSAGSLILMFSLLLGIGFLGMLMIMLRAAMYPCKLAFSQDACKLPDEEKDEWEEYQAYLRYMTDFLSYWGRQEEDAPSIHKDDNGTKSSSSSEEERIEEGIPEMVTCEASASWEGASLPPSKNPDYESACPNPLSPSAPHPASPITRLNPTYINAEHADDWNDESQPLSPDTPTMHSIGSVGSSSRASRATRLSGRLQTPDFLSPGTFRRWRRTDIEEELSTSDNNDIPQTPLMISPKEHGGTRYFSKALNMSTFISPLTKKVRSPDGDSVENHAKNKYF</sequence>
<keyword evidence="6 14" id="KW-1133">Transmembrane helix</keyword>
<accession>A0ABD3MYG0</accession>
<keyword evidence="16" id="KW-1185">Reference proteome</keyword>
<keyword evidence="8 14" id="KW-0472">Membrane</keyword>
<feature type="compositionally biased region" description="Basic and acidic residues" evidence="13">
    <location>
        <begin position="663"/>
        <end position="679"/>
    </location>
</feature>
<evidence type="ECO:0000313" key="16">
    <source>
        <dbReference type="Proteomes" id="UP001530400"/>
    </source>
</evidence>
<dbReference type="GO" id="GO:0005886">
    <property type="term" value="C:plasma membrane"/>
    <property type="evidence" value="ECO:0007669"/>
    <property type="project" value="UniProtKB-SubCell"/>
</dbReference>
<evidence type="ECO:0000256" key="4">
    <source>
        <dbReference type="ARBA" id="ARBA00022475"/>
    </source>
</evidence>
<evidence type="ECO:0000256" key="12">
    <source>
        <dbReference type="ARBA" id="ARBA00023303"/>
    </source>
</evidence>
<feature type="transmembrane region" description="Helical" evidence="14">
    <location>
        <begin position="6"/>
        <end position="28"/>
    </location>
</feature>
<comment type="subcellular location">
    <subcellularLocation>
        <location evidence="1">Cell membrane</location>
        <topology evidence="1">Multi-pass membrane protein</topology>
    </subcellularLocation>
</comment>
<evidence type="ECO:0000256" key="11">
    <source>
        <dbReference type="ARBA" id="ARBA00023214"/>
    </source>
</evidence>
<evidence type="ECO:0000256" key="9">
    <source>
        <dbReference type="ARBA" id="ARBA00023173"/>
    </source>
</evidence>
<organism evidence="15 16">
    <name type="scientific">Cyclotella atomus</name>
    <dbReference type="NCBI Taxonomy" id="382360"/>
    <lineage>
        <taxon>Eukaryota</taxon>
        <taxon>Sar</taxon>
        <taxon>Stramenopiles</taxon>
        <taxon>Ochrophyta</taxon>
        <taxon>Bacillariophyta</taxon>
        <taxon>Coscinodiscophyceae</taxon>
        <taxon>Thalassiosirophycidae</taxon>
        <taxon>Stephanodiscales</taxon>
        <taxon>Stephanodiscaceae</taxon>
        <taxon>Cyclotella</taxon>
    </lineage>
</organism>
<dbReference type="InterPro" id="IPR006990">
    <property type="entry name" value="Tweety"/>
</dbReference>
<feature type="region of interest" description="Disordered" evidence="13">
    <location>
        <begin position="511"/>
        <end position="546"/>
    </location>
</feature>
<evidence type="ECO:0000256" key="6">
    <source>
        <dbReference type="ARBA" id="ARBA00022989"/>
    </source>
</evidence>
<keyword evidence="7" id="KW-0406">Ion transport</keyword>
<evidence type="ECO:0000256" key="3">
    <source>
        <dbReference type="ARBA" id="ARBA00022448"/>
    </source>
</evidence>
<feature type="region of interest" description="Disordered" evidence="13">
    <location>
        <begin position="559"/>
        <end position="605"/>
    </location>
</feature>
<evidence type="ECO:0000256" key="7">
    <source>
        <dbReference type="ARBA" id="ARBA00023065"/>
    </source>
</evidence>
<feature type="transmembrane region" description="Helical" evidence="14">
    <location>
        <begin position="234"/>
        <end position="263"/>
    </location>
</feature>
<name>A0ABD3MYG0_9STRA</name>
<evidence type="ECO:0000256" key="13">
    <source>
        <dbReference type="SAM" id="MobiDB-lite"/>
    </source>
</evidence>
<dbReference type="GO" id="GO:0005254">
    <property type="term" value="F:chloride channel activity"/>
    <property type="evidence" value="ECO:0007669"/>
    <property type="project" value="UniProtKB-KW"/>
</dbReference>
<dbReference type="PANTHER" id="PTHR12424:SF19">
    <property type="entry name" value="INTEGRASE ZINC-BINDING DOMAIN-CONTAINING PROTEIN"/>
    <property type="match status" value="1"/>
</dbReference>
<keyword evidence="3" id="KW-0813">Transport</keyword>
<keyword evidence="12" id="KW-0407">Ion channel</keyword>
<evidence type="ECO:0000256" key="1">
    <source>
        <dbReference type="ARBA" id="ARBA00004651"/>
    </source>
</evidence>
<feature type="region of interest" description="Disordered" evidence="13">
    <location>
        <begin position="620"/>
        <end position="639"/>
    </location>
</feature>
<proteinExistence type="inferred from homology"/>
<evidence type="ECO:0000256" key="8">
    <source>
        <dbReference type="ARBA" id="ARBA00023136"/>
    </source>
</evidence>
<feature type="region of interest" description="Disordered" evidence="13">
    <location>
        <begin position="475"/>
        <end position="499"/>
    </location>
</feature>
<evidence type="ECO:0000313" key="15">
    <source>
        <dbReference type="EMBL" id="KAL3768948.1"/>
    </source>
</evidence>
<feature type="compositionally biased region" description="Basic and acidic residues" evidence="13">
    <location>
        <begin position="475"/>
        <end position="484"/>
    </location>
</feature>
<keyword evidence="4" id="KW-1003">Cell membrane</keyword>
<dbReference type="GO" id="GO:0034707">
    <property type="term" value="C:chloride channel complex"/>
    <property type="evidence" value="ECO:0007669"/>
    <property type="project" value="UniProtKB-KW"/>
</dbReference>
<protein>
    <submittedName>
        <fullName evidence="15">Uncharacterized protein</fullName>
    </submittedName>
</protein>